<dbReference type="AlphaFoldDB" id="A0A6J4J0S5"/>
<sequence length="276" mass="30951">MGRRRLISSTEAATLLGIATDEDSLIRHFTLDPADRLECELRRRLHNKLGFAVQLCILRQTGRLLWDNEPPPVAVLNYLADQLGIDPRLYDLYAHRVQTRFDHSRHLMNYLGLRAACKQDRRAALVAAFEAAADGDSGLPIAIAIVAEFRKRSALLPSLNSIEKIGLGGRAIARRRAENELIAGLTLDRLQSLDRLLEVDPSIGQTRFQWLRSAPEAPGASNLVGLTDRIAFLRTLEIDPTLQTRISSGRWDQMIREATQRRLGWPTTSMLTVGTR</sequence>
<accession>A0A6J4J0S5</accession>
<evidence type="ECO:0000259" key="1">
    <source>
        <dbReference type="Pfam" id="PF13700"/>
    </source>
</evidence>
<dbReference type="InterPro" id="IPR025296">
    <property type="entry name" value="DUF4158"/>
</dbReference>
<dbReference type="EMBL" id="CADCTR010000844">
    <property type="protein sequence ID" value="CAA9267327.1"/>
    <property type="molecule type" value="Genomic_DNA"/>
</dbReference>
<feature type="domain" description="DUF4158" evidence="1">
    <location>
        <begin position="7"/>
        <end position="165"/>
    </location>
</feature>
<evidence type="ECO:0000313" key="2">
    <source>
        <dbReference type="EMBL" id="CAA9267327.1"/>
    </source>
</evidence>
<proteinExistence type="predicted"/>
<reference evidence="2" key="1">
    <citation type="submission" date="2020-02" db="EMBL/GenBank/DDBJ databases">
        <authorList>
            <person name="Meier V. D."/>
        </authorList>
    </citation>
    <scope>NUCLEOTIDE SEQUENCE</scope>
    <source>
        <strain evidence="2">AVDCRST_MAG93</strain>
    </source>
</reference>
<name>A0A6J4J0S5_9CHLR</name>
<organism evidence="2">
    <name type="scientific">uncultured Chloroflexia bacterium</name>
    <dbReference type="NCBI Taxonomy" id="1672391"/>
    <lineage>
        <taxon>Bacteria</taxon>
        <taxon>Bacillati</taxon>
        <taxon>Chloroflexota</taxon>
        <taxon>Chloroflexia</taxon>
        <taxon>environmental samples</taxon>
    </lineage>
</organism>
<dbReference type="Pfam" id="PF13700">
    <property type="entry name" value="DUF4158"/>
    <property type="match status" value="1"/>
</dbReference>
<protein>
    <submittedName>
        <fullName evidence="2">Mobile element protein</fullName>
    </submittedName>
</protein>
<gene>
    <name evidence="2" type="ORF">AVDCRST_MAG93-2476</name>
</gene>